<evidence type="ECO:0000313" key="2">
    <source>
        <dbReference type="Proteomes" id="UP000485058"/>
    </source>
</evidence>
<organism evidence="1 2">
    <name type="scientific">Haematococcus lacustris</name>
    <name type="common">Green alga</name>
    <name type="synonym">Haematococcus pluvialis</name>
    <dbReference type="NCBI Taxonomy" id="44745"/>
    <lineage>
        <taxon>Eukaryota</taxon>
        <taxon>Viridiplantae</taxon>
        <taxon>Chlorophyta</taxon>
        <taxon>core chlorophytes</taxon>
        <taxon>Chlorophyceae</taxon>
        <taxon>CS clade</taxon>
        <taxon>Chlamydomonadales</taxon>
        <taxon>Haematococcaceae</taxon>
        <taxon>Haematococcus</taxon>
    </lineage>
</organism>
<reference evidence="1 2" key="1">
    <citation type="submission" date="2020-02" db="EMBL/GenBank/DDBJ databases">
        <title>Draft genome sequence of Haematococcus lacustris strain NIES-144.</title>
        <authorList>
            <person name="Morimoto D."/>
            <person name="Nakagawa S."/>
            <person name="Yoshida T."/>
            <person name="Sawayama S."/>
        </authorList>
    </citation>
    <scope>NUCLEOTIDE SEQUENCE [LARGE SCALE GENOMIC DNA]</scope>
    <source>
        <strain evidence="1 2">NIES-144</strain>
    </source>
</reference>
<sequence>MAQLERDVQQRSDQRWSASEMAYTRQVPRGPSAVVLTCAILTSLFMSATATFNSCTHYYENVNGDSTECCVNTGICSSDRCSDVQASTQARSWSWQIYGPGKFVFKVTNLALSSQPGPNYADGVVLQIVLRPGSACPSFDTFFPGRVYSIFNARQNCCPVAPLRLPSGASDGVV</sequence>
<protein>
    <recommendedName>
        <fullName evidence="3">Pherophorin domain-containing protein</fullName>
    </recommendedName>
</protein>
<evidence type="ECO:0000313" key="1">
    <source>
        <dbReference type="EMBL" id="GFH21756.1"/>
    </source>
</evidence>
<dbReference type="AlphaFoldDB" id="A0A699ZSN2"/>
<evidence type="ECO:0008006" key="3">
    <source>
        <dbReference type="Google" id="ProtNLM"/>
    </source>
</evidence>
<name>A0A699ZSN2_HAELA</name>
<dbReference type="Proteomes" id="UP000485058">
    <property type="component" value="Unassembled WGS sequence"/>
</dbReference>
<gene>
    <name evidence="1" type="ORF">HaLaN_19120</name>
</gene>
<dbReference type="EMBL" id="BLLF01001899">
    <property type="protein sequence ID" value="GFH21756.1"/>
    <property type="molecule type" value="Genomic_DNA"/>
</dbReference>
<keyword evidence="2" id="KW-1185">Reference proteome</keyword>
<accession>A0A699ZSN2</accession>
<comment type="caution">
    <text evidence="1">The sequence shown here is derived from an EMBL/GenBank/DDBJ whole genome shotgun (WGS) entry which is preliminary data.</text>
</comment>
<proteinExistence type="predicted"/>